<dbReference type="EMBL" id="UINC01068373">
    <property type="protein sequence ID" value="SVC00958.1"/>
    <property type="molecule type" value="Genomic_DNA"/>
</dbReference>
<protein>
    <submittedName>
        <fullName evidence="1">Uncharacterized protein</fullName>
    </submittedName>
</protein>
<evidence type="ECO:0000313" key="1">
    <source>
        <dbReference type="EMBL" id="SVC00958.1"/>
    </source>
</evidence>
<proteinExistence type="predicted"/>
<name>A0A382IN16_9ZZZZ</name>
<organism evidence="1">
    <name type="scientific">marine metagenome</name>
    <dbReference type="NCBI Taxonomy" id="408172"/>
    <lineage>
        <taxon>unclassified sequences</taxon>
        <taxon>metagenomes</taxon>
        <taxon>ecological metagenomes</taxon>
    </lineage>
</organism>
<gene>
    <name evidence="1" type="ORF">METZ01_LOCUS253812</name>
</gene>
<dbReference type="AlphaFoldDB" id="A0A382IN16"/>
<reference evidence="1" key="1">
    <citation type="submission" date="2018-05" db="EMBL/GenBank/DDBJ databases">
        <authorList>
            <person name="Lanie J.A."/>
            <person name="Ng W.-L."/>
            <person name="Kazmierczak K.M."/>
            <person name="Andrzejewski T.M."/>
            <person name="Davidsen T.M."/>
            <person name="Wayne K.J."/>
            <person name="Tettelin H."/>
            <person name="Glass J.I."/>
            <person name="Rusch D."/>
            <person name="Podicherti R."/>
            <person name="Tsui H.-C.T."/>
            <person name="Winkler M.E."/>
        </authorList>
    </citation>
    <scope>NUCLEOTIDE SEQUENCE</scope>
</reference>
<sequence length="65" mass="7422">MANWCSAEELTDAPSFHKGDIGYFDPNPTAADYKLIETYFKLKKPLDTTKTYNNDFRDLSVRLGS</sequence>
<accession>A0A382IN16</accession>